<feature type="transmembrane region" description="Helical" evidence="7">
    <location>
        <begin position="278"/>
        <end position="298"/>
    </location>
</feature>
<evidence type="ECO:0000256" key="5">
    <source>
        <dbReference type="ARBA" id="ARBA00022989"/>
    </source>
</evidence>
<dbReference type="CDD" id="cd03249">
    <property type="entry name" value="ABC_MTABC3_MDL1_MDL2"/>
    <property type="match status" value="1"/>
</dbReference>
<reference evidence="10" key="1">
    <citation type="submission" date="2014-07" db="EMBL/GenBank/DDBJ databases">
        <authorList>
            <person name="Martin A.A"/>
            <person name="De Silva N."/>
        </authorList>
    </citation>
    <scope>NUCLEOTIDE SEQUENCE</scope>
</reference>
<dbReference type="SMART" id="SM00382">
    <property type="entry name" value="AAA"/>
    <property type="match status" value="1"/>
</dbReference>
<feature type="transmembrane region" description="Helical" evidence="7">
    <location>
        <begin position="318"/>
        <end position="346"/>
    </location>
</feature>
<feature type="domain" description="ABC transmembrane type-1" evidence="9">
    <location>
        <begin position="282"/>
        <end position="564"/>
    </location>
</feature>
<keyword evidence="5 7" id="KW-1133">Transmembrane helix</keyword>
<evidence type="ECO:0000259" key="8">
    <source>
        <dbReference type="PROSITE" id="PS50893"/>
    </source>
</evidence>
<dbReference type="FunFam" id="1.20.1560.10:FF:000154">
    <property type="entry name" value="HAlF transporter (PGP related)"/>
    <property type="match status" value="1"/>
</dbReference>
<dbReference type="GO" id="GO:0015421">
    <property type="term" value="F:ABC-type oligopeptide transporter activity"/>
    <property type="evidence" value="ECO:0007669"/>
    <property type="project" value="TreeGrafter"/>
</dbReference>
<accession>A0A0K0G254</accession>
<feature type="transmembrane region" description="Helical" evidence="7">
    <location>
        <begin position="405"/>
        <end position="435"/>
    </location>
</feature>
<dbReference type="GO" id="GO:0016020">
    <property type="term" value="C:membrane"/>
    <property type="evidence" value="ECO:0007669"/>
    <property type="project" value="UniProtKB-SubCell"/>
</dbReference>
<dbReference type="FunFam" id="3.40.50.300:FF:000218">
    <property type="entry name" value="Multidrug ABC transporter ATP-binding protein"/>
    <property type="match status" value="1"/>
</dbReference>
<evidence type="ECO:0000256" key="7">
    <source>
        <dbReference type="SAM" id="Phobius"/>
    </source>
</evidence>
<dbReference type="PANTHER" id="PTHR43394:SF19">
    <property type="entry name" value="ABC TRANSPORTER B FAMILY"/>
    <property type="match status" value="1"/>
</dbReference>
<feature type="transmembrane region" description="Helical" evidence="7">
    <location>
        <begin position="117"/>
        <end position="139"/>
    </location>
</feature>
<evidence type="ECO:0000256" key="6">
    <source>
        <dbReference type="ARBA" id="ARBA00023136"/>
    </source>
</evidence>
<reference evidence="11" key="2">
    <citation type="submission" date="2015-08" db="UniProtKB">
        <authorList>
            <consortium name="WormBaseParasite"/>
        </authorList>
    </citation>
    <scope>IDENTIFICATION</scope>
</reference>
<organism evidence="10 11">
    <name type="scientific">Strongyloides venezuelensis</name>
    <name type="common">Threadworm</name>
    <dbReference type="NCBI Taxonomy" id="75913"/>
    <lineage>
        <taxon>Eukaryota</taxon>
        <taxon>Metazoa</taxon>
        <taxon>Ecdysozoa</taxon>
        <taxon>Nematoda</taxon>
        <taxon>Chromadorea</taxon>
        <taxon>Rhabditida</taxon>
        <taxon>Tylenchina</taxon>
        <taxon>Panagrolaimomorpha</taxon>
        <taxon>Strongyloidoidea</taxon>
        <taxon>Strongyloididae</taxon>
        <taxon>Strongyloides</taxon>
    </lineage>
</organism>
<evidence type="ECO:0000313" key="11">
    <source>
        <dbReference type="WBParaSite" id="SVE_1880000.1"/>
    </source>
</evidence>
<comment type="subcellular location">
    <subcellularLocation>
        <location evidence="1">Membrane</location>
        <topology evidence="1">Multi-pass membrane protein</topology>
    </subcellularLocation>
</comment>
<dbReference type="InterPro" id="IPR036640">
    <property type="entry name" value="ABC1_TM_sf"/>
</dbReference>
<name>A0A0K0G254_STRVS</name>
<dbReference type="PROSITE" id="PS50929">
    <property type="entry name" value="ABC_TM1F"/>
    <property type="match status" value="1"/>
</dbReference>
<proteinExistence type="predicted"/>
<dbReference type="WBParaSite" id="SVE_1880000.1">
    <property type="protein sequence ID" value="SVE_1880000.1"/>
    <property type="gene ID" value="SVE_1880000"/>
</dbReference>
<dbReference type="InterPro" id="IPR003439">
    <property type="entry name" value="ABC_transporter-like_ATP-bd"/>
</dbReference>
<dbReference type="InterPro" id="IPR017871">
    <property type="entry name" value="ABC_transporter-like_CS"/>
</dbReference>
<evidence type="ECO:0000256" key="1">
    <source>
        <dbReference type="ARBA" id="ARBA00004141"/>
    </source>
</evidence>
<dbReference type="PANTHER" id="PTHR43394">
    <property type="entry name" value="ATP-DEPENDENT PERMEASE MDL1, MITOCHONDRIAL"/>
    <property type="match status" value="1"/>
</dbReference>
<dbReference type="Proteomes" id="UP000035680">
    <property type="component" value="Unassembled WGS sequence"/>
</dbReference>
<dbReference type="AlphaFoldDB" id="A0A0K0G254"/>
<dbReference type="InterPro" id="IPR003593">
    <property type="entry name" value="AAA+_ATPase"/>
</dbReference>
<dbReference type="SUPFAM" id="SSF90123">
    <property type="entry name" value="ABC transporter transmembrane region"/>
    <property type="match status" value="1"/>
</dbReference>
<evidence type="ECO:0000313" key="10">
    <source>
        <dbReference type="Proteomes" id="UP000035680"/>
    </source>
</evidence>
<dbReference type="Gene3D" id="1.20.1560.10">
    <property type="entry name" value="ABC transporter type 1, transmembrane domain"/>
    <property type="match status" value="1"/>
</dbReference>
<dbReference type="PIRSF" id="PIRSF002773">
    <property type="entry name" value="ABC_prm/ATPase_B"/>
    <property type="match status" value="1"/>
</dbReference>
<dbReference type="CDD" id="cd18572">
    <property type="entry name" value="ABC_6TM_TAP"/>
    <property type="match status" value="1"/>
</dbReference>
<dbReference type="InterPro" id="IPR039421">
    <property type="entry name" value="Type_1_exporter"/>
</dbReference>
<sequence length="914" mass="103661">MKNFRKKFTKNDEYYDKHLSRIAFRFFYRTIMGTSRVFVPVLAILYIALDLTISSIAYGFYHEGLYFDSKTMTKLITLQDGYGFLTSPIEFTAVAILRALAVLGGVTCFLMNKYPGINFVFVSVNFVSWSLSLVKLLALSEVTQYHTYPGIYISLVWNFISFIMLTILWCLYLDCEETPEWLKNFHNFLADSFLCCRTLKSKDQAFITKFIEEQEEGRLINDEDNRSESSRSHASTRTILDDDQVITCRKIEDEDEMYEKLTTMSHIWKIIVYCKYHWVWFFFGFFFLTIYSSARIFIPYMTGTVLSNIVSGGGYEALFHSVFLMAFLTTTATLFSGLRGGSFLYATSLIHKRIRNDLFRSLTQQEIGFFDEADTGSISSRLTSDCERMSSLISTNLNVFLRNTVMLVGALVFMFCMCWRLALVTIIAVPLLGFLSKVYGGYFDMLGEKTQETIADANKKAEEVLSTMRTVRSFASEIKEADEFEKCLYKTLDVRKKESLAYMGYTWMNEFCDNAVLVSVLFYGGHLVLSNRMNSSQLLKFLLYQLQIGENMLQITWVFQGLMQAVGSSRKVFEYILRKPKIKYDGKVMSPVKGKVSFNNVSFNYPTRPNQQVLNNMSFSVKPGETVAFVGPSGAGKSSVIALIQRFYTPNAGSITVDGVPIDSYNHEYYHQKVALVAQEPILYSGTIMDNIKYGCSWITDEQAYEAAKLANCHGFIMDLEDGYNTTCGEKGTKMSGGQKQRIAIARAMVRKPSVLILDEATSALDAESEHIIQEALNNCTQDKSVSKIVIAHRLSTIEKADRIFVVQKGVIIQEGNHQQLMEDTDGLYYNLVQKQLKLADESSGAFTTISPLVDRQGRSRTDSRRSETMSVSTHLTSDNVFATSIGSLGRTGLSLRHQSVTNTMDHINDTDLQ</sequence>
<keyword evidence="10" id="KW-1185">Reference proteome</keyword>
<dbReference type="InterPro" id="IPR011527">
    <property type="entry name" value="ABC1_TM_dom"/>
</dbReference>
<keyword evidence="4" id="KW-0067">ATP-binding</keyword>
<evidence type="ECO:0000256" key="4">
    <source>
        <dbReference type="ARBA" id="ARBA00022840"/>
    </source>
</evidence>
<keyword evidence="6 7" id="KW-0472">Membrane</keyword>
<dbReference type="GO" id="GO:0005524">
    <property type="term" value="F:ATP binding"/>
    <property type="evidence" value="ECO:0007669"/>
    <property type="project" value="UniProtKB-KW"/>
</dbReference>
<keyword evidence="3" id="KW-0547">Nucleotide-binding</keyword>
<dbReference type="STRING" id="75913.A0A0K0G254"/>
<evidence type="ECO:0000256" key="3">
    <source>
        <dbReference type="ARBA" id="ARBA00022741"/>
    </source>
</evidence>
<feature type="transmembrane region" description="Helical" evidence="7">
    <location>
        <begin position="81"/>
        <end position="110"/>
    </location>
</feature>
<dbReference type="PROSITE" id="PS00211">
    <property type="entry name" value="ABC_TRANSPORTER_1"/>
    <property type="match status" value="1"/>
</dbReference>
<keyword evidence="2 7" id="KW-0812">Transmembrane</keyword>
<dbReference type="InterPro" id="IPR027417">
    <property type="entry name" value="P-loop_NTPase"/>
</dbReference>
<feature type="transmembrane region" description="Helical" evidence="7">
    <location>
        <begin position="151"/>
        <end position="173"/>
    </location>
</feature>
<dbReference type="Pfam" id="PF00664">
    <property type="entry name" value="ABC_membrane"/>
    <property type="match status" value="1"/>
</dbReference>
<protein>
    <submittedName>
        <fullName evidence="11">ATP-binding cassette sub-family B member 9 (inferred by orthology to a human protein)</fullName>
    </submittedName>
</protein>
<evidence type="ECO:0000256" key="2">
    <source>
        <dbReference type="ARBA" id="ARBA00022692"/>
    </source>
</evidence>
<feature type="transmembrane region" description="Helical" evidence="7">
    <location>
        <begin position="37"/>
        <end position="61"/>
    </location>
</feature>
<feature type="domain" description="ABC transporter" evidence="8">
    <location>
        <begin position="596"/>
        <end position="834"/>
    </location>
</feature>
<dbReference type="GO" id="GO:0016887">
    <property type="term" value="F:ATP hydrolysis activity"/>
    <property type="evidence" value="ECO:0007669"/>
    <property type="project" value="InterPro"/>
</dbReference>
<evidence type="ECO:0000259" key="9">
    <source>
        <dbReference type="PROSITE" id="PS50929"/>
    </source>
</evidence>
<dbReference type="PROSITE" id="PS50893">
    <property type="entry name" value="ABC_TRANSPORTER_2"/>
    <property type="match status" value="1"/>
</dbReference>
<dbReference type="Gene3D" id="3.40.50.300">
    <property type="entry name" value="P-loop containing nucleotide triphosphate hydrolases"/>
    <property type="match status" value="1"/>
</dbReference>
<dbReference type="Pfam" id="PF00005">
    <property type="entry name" value="ABC_tran"/>
    <property type="match status" value="1"/>
</dbReference>
<dbReference type="SUPFAM" id="SSF52540">
    <property type="entry name" value="P-loop containing nucleoside triphosphate hydrolases"/>
    <property type="match status" value="1"/>
</dbReference>